<keyword evidence="5" id="KW-0539">Nucleus</keyword>
<comment type="similarity">
    <text evidence="2">Belongs to the TRM6/GCD10 family.</text>
</comment>
<reference evidence="8 9" key="1">
    <citation type="submission" date="2021-02" db="EMBL/GenBank/DDBJ databases">
        <title>Genome assembly of Pseudopithomyces chartarum.</title>
        <authorList>
            <person name="Jauregui R."/>
            <person name="Singh J."/>
            <person name="Voisey C."/>
        </authorList>
    </citation>
    <scope>NUCLEOTIDE SEQUENCE [LARGE SCALE GENOMIC DNA]</scope>
    <source>
        <strain evidence="8 9">AGR01</strain>
    </source>
</reference>
<dbReference type="GO" id="GO:0005634">
    <property type="term" value="C:nucleus"/>
    <property type="evidence" value="ECO:0007669"/>
    <property type="project" value="UniProtKB-SubCell"/>
</dbReference>
<evidence type="ECO:0000256" key="4">
    <source>
        <dbReference type="ARBA" id="ARBA00022694"/>
    </source>
</evidence>
<organism evidence="8 9">
    <name type="scientific">Pseudopithomyces chartarum</name>
    <dbReference type="NCBI Taxonomy" id="1892770"/>
    <lineage>
        <taxon>Eukaryota</taxon>
        <taxon>Fungi</taxon>
        <taxon>Dikarya</taxon>
        <taxon>Ascomycota</taxon>
        <taxon>Pezizomycotina</taxon>
        <taxon>Dothideomycetes</taxon>
        <taxon>Pleosporomycetidae</taxon>
        <taxon>Pleosporales</taxon>
        <taxon>Massarineae</taxon>
        <taxon>Didymosphaeriaceae</taxon>
        <taxon>Pseudopithomyces</taxon>
    </lineage>
</organism>
<feature type="compositionally biased region" description="Low complexity" evidence="7">
    <location>
        <begin position="289"/>
        <end position="302"/>
    </location>
</feature>
<feature type="compositionally biased region" description="Acidic residues" evidence="7">
    <location>
        <begin position="533"/>
        <end position="548"/>
    </location>
</feature>
<evidence type="ECO:0000256" key="2">
    <source>
        <dbReference type="ARBA" id="ARBA00008320"/>
    </source>
</evidence>
<gene>
    <name evidence="8" type="ORF">GRF29_161g1563325</name>
</gene>
<dbReference type="AlphaFoldDB" id="A0AAN6LQQ3"/>
<keyword evidence="4" id="KW-0819">tRNA processing</keyword>
<evidence type="ECO:0000256" key="6">
    <source>
        <dbReference type="ARBA" id="ARBA00032319"/>
    </source>
</evidence>
<evidence type="ECO:0000313" key="8">
    <source>
        <dbReference type="EMBL" id="KAK3202517.1"/>
    </source>
</evidence>
<dbReference type="EMBL" id="WVTA01000014">
    <property type="protein sequence ID" value="KAK3202517.1"/>
    <property type="molecule type" value="Genomic_DNA"/>
</dbReference>
<evidence type="ECO:0000256" key="3">
    <source>
        <dbReference type="ARBA" id="ARBA00021704"/>
    </source>
</evidence>
<dbReference type="Proteomes" id="UP001280581">
    <property type="component" value="Unassembled WGS sequence"/>
</dbReference>
<keyword evidence="9" id="KW-1185">Reference proteome</keyword>
<dbReference type="GO" id="GO:0030488">
    <property type="term" value="P:tRNA methylation"/>
    <property type="evidence" value="ECO:0007669"/>
    <property type="project" value="InterPro"/>
</dbReference>
<feature type="compositionally biased region" description="Acidic residues" evidence="7">
    <location>
        <begin position="271"/>
        <end position="287"/>
    </location>
</feature>
<dbReference type="GO" id="GO:0031515">
    <property type="term" value="C:tRNA (m1A) methyltransferase complex"/>
    <property type="evidence" value="ECO:0007669"/>
    <property type="project" value="InterPro"/>
</dbReference>
<evidence type="ECO:0000256" key="7">
    <source>
        <dbReference type="SAM" id="MobiDB-lite"/>
    </source>
</evidence>
<feature type="region of interest" description="Disordered" evidence="7">
    <location>
        <begin position="523"/>
        <end position="553"/>
    </location>
</feature>
<feature type="compositionally biased region" description="Basic and acidic residues" evidence="7">
    <location>
        <begin position="89"/>
        <end position="101"/>
    </location>
</feature>
<evidence type="ECO:0000313" key="9">
    <source>
        <dbReference type="Proteomes" id="UP001280581"/>
    </source>
</evidence>
<dbReference type="Pfam" id="PF04189">
    <property type="entry name" value="Gcd10p"/>
    <property type="match status" value="1"/>
</dbReference>
<comment type="caution">
    <text evidence="8">The sequence shown here is derived from an EMBL/GenBank/DDBJ whole genome shotgun (WGS) entry which is preliminary data.</text>
</comment>
<feature type="compositionally biased region" description="Low complexity" evidence="7">
    <location>
        <begin position="309"/>
        <end position="337"/>
    </location>
</feature>
<accession>A0AAN6LQQ3</accession>
<proteinExistence type="inferred from homology"/>
<name>A0AAN6LQQ3_9PLEO</name>
<feature type="region of interest" description="Disordered" evidence="7">
    <location>
        <begin position="604"/>
        <end position="626"/>
    </location>
</feature>
<comment type="subcellular location">
    <subcellularLocation>
        <location evidence="1">Nucleus</location>
    </subcellularLocation>
</comment>
<evidence type="ECO:0000256" key="5">
    <source>
        <dbReference type="ARBA" id="ARBA00023242"/>
    </source>
</evidence>
<sequence length="626" mass="68680">MHSLVRPNTHLALRLPSGILKLVEATPNTNVNLGKFGTFNTNQIIGRPYRLTYEFLEQEDPKARPELRVVPAAELHAEALGSDHAAPAETREGADDDAPADKEGAFDIVGDNGDVIMRNNRLTVDDPSRQTLTMEEIEELKKAGSGSGKDIIEKIMASHLGIEEKTQFSLAKYTLRKSRKYLKRFTVLPLDIPLLNEYMTEKEAYRIMELRDDSLGLMCSWANIHSGSTNRVLTAEDGTSQIGGGRWLVVDDTGGLVTASLAERMGILYPEQEEESSDEEGEDEEQPDPAHAAAPATTAAATQPISEDTAMPDAPAAATPSTANTAGDTAANTPADASNTTSTEQPRPPRKPRQHIPQSCASTNTLTIVHPNNQPNLSHLKYFGFDSGDPKPGHPLYTHLKSLSWLQLLHPDDDPTYIEPEVLTPQVLETLKSSKRGNYYRKRRRWERTKRVVDETRAGGFDGLVVASTMEPVTIMKACVPLVKGGGQVVVYSHNAEPLVQLCDYYSKERRTAYIARQFGSQTNGKRKNGAMADDEDGDEEEEEEEDNFPVNPTLLLAPSLQTARAREWQVLPQRTHPLMTSKGGAEGYLFTATRVLPVEGKVEARGHRGGKKRKTGEASAVAVSA</sequence>
<dbReference type="PANTHER" id="PTHR12945">
    <property type="entry name" value="TRANSLATION INITIATION FACTOR EIF3-RELATED"/>
    <property type="match status" value="1"/>
</dbReference>
<protein>
    <recommendedName>
        <fullName evidence="3">tRNA (adenine(58)-N(1))-methyltransferase non-catalytic subunit TRM6</fullName>
    </recommendedName>
    <alternativeName>
        <fullName evidence="6">tRNA(m1A58)-methyltransferase subunit TRM6</fullName>
    </alternativeName>
</protein>
<feature type="region of interest" description="Disordered" evidence="7">
    <location>
        <begin position="79"/>
        <end position="101"/>
    </location>
</feature>
<dbReference type="InterPro" id="IPR017423">
    <property type="entry name" value="TRM6"/>
</dbReference>
<feature type="region of interest" description="Disordered" evidence="7">
    <location>
        <begin position="265"/>
        <end position="357"/>
    </location>
</feature>
<dbReference type="PANTHER" id="PTHR12945:SF0">
    <property type="entry name" value="TRNA (ADENINE(58)-N(1))-METHYLTRANSFERASE NON-CATALYTIC SUBUNIT TRM6"/>
    <property type="match status" value="1"/>
</dbReference>
<evidence type="ECO:0000256" key="1">
    <source>
        <dbReference type="ARBA" id="ARBA00004123"/>
    </source>
</evidence>